<dbReference type="OrthoDB" id="277011at2759"/>
<dbReference type="PROSITE" id="PS50969">
    <property type="entry name" value="FCP1"/>
    <property type="match status" value="1"/>
</dbReference>
<comment type="caution">
    <text evidence="3">The sequence shown here is derived from an EMBL/GenBank/DDBJ whole genome shotgun (WGS) entry which is preliminary data.</text>
</comment>
<dbReference type="GO" id="GO:0005744">
    <property type="term" value="C:TIM23 mitochondrial import inner membrane translocase complex"/>
    <property type="evidence" value="ECO:0007669"/>
    <property type="project" value="UniProtKB-UniRule"/>
</dbReference>
<dbReference type="Proteomes" id="UP000187209">
    <property type="component" value="Unassembled WGS sequence"/>
</dbReference>
<dbReference type="PANTHER" id="PTHR12210">
    <property type="entry name" value="DULLARD PROTEIN PHOSPHATASE"/>
    <property type="match status" value="1"/>
</dbReference>
<dbReference type="SMART" id="SM00577">
    <property type="entry name" value="CPDc"/>
    <property type="match status" value="1"/>
</dbReference>
<dbReference type="EMBL" id="MPUH01000906">
    <property type="protein sequence ID" value="OMJ72384.1"/>
    <property type="molecule type" value="Genomic_DNA"/>
</dbReference>
<comment type="similarity">
    <text evidence="1">Belongs to the TIM50 family.</text>
</comment>
<accession>A0A1R2B6F3</accession>
<comment type="subcellular location">
    <subcellularLocation>
        <location evidence="1">Mitochondrion inner membrane</location>
        <topology evidence="1">Single-pass membrane protein</topology>
    </subcellularLocation>
</comment>
<evidence type="ECO:0000259" key="2">
    <source>
        <dbReference type="PROSITE" id="PS50969"/>
    </source>
</evidence>
<dbReference type="InterPro" id="IPR036412">
    <property type="entry name" value="HAD-like_sf"/>
</dbReference>
<sequence length="350" mass="40176">MSSVTIQDSAKFHISEKPIHSEMPVSQFIAYLQKTAKSISDIFTFNANVSSLCSFIPNEMHTFIAVDVLTVMLLTYFPNFAGLSQALTRHLDSLFRYLIRLDEQSQQHLQEFTSYLILLVKQIINHTIDQNLKASQVFILLTCTELFQNIQKLPLELVIQAVNNCHYRSEFIESPQSLPSFYSLLCGTSAPFLPKYCHKEFTLVLDLDETLGHYSQSNFLVRPGVKEFLKETCKYFELVLFTASSREYADWAMQIADPDGFVMLRLYREHTINCEIKDLEKLGRDIEKVVIIDNFPKAFQKQPHNGISIKAWTGDVYDRELFKLIKPLCESVQGSCKGLKDIVNIINSKC</sequence>
<dbReference type="CDD" id="cd07521">
    <property type="entry name" value="HAD_FCP1-like"/>
    <property type="match status" value="1"/>
</dbReference>
<proteinExistence type="inferred from homology"/>
<keyword evidence="4" id="KW-1185">Reference proteome</keyword>
<keyword evidence="1" id="KW-0496">Mitochondrion</keyword>
<comment type="function">
    <text evidence="1">Essential component of the TIM23 complex, a complex that mediates the translocation of transit peptide-containing proteins across the mitochondrial inner membrane.</text>
</comment>
<reference evidence="3 4" key="1">
    <citation type="submission" date="2016-11" db="EMBL/GenBank/DDBJ databases">
        <title>The macronuclear genome of Stentor coeruleus: a giant cell with tiny introns.</title>
        <authorList>
            <person name="Slabodnick M."/>
            <person name="Ruby J.G."/>
            <person name="Reiff S.B."/>
            <person name="Swart E.C."/>
            <person name="Gosai S."/>
            <person name="Prabakaran S."/>
            <person name="Witkowska E."/>
            <person name="Larue G.E."/>
            <person name="Fisher S."/>
            <person name="Freeman R.M."/>
            <person name="Gunawardena J."/>
            <person name="Chu W."/>
            <person name="Stover N.A."/>
            <person name="Gregory B.D."/>
            <person name="Nowacki M."/>
            <person name="Derisi J."/>
            <person name="Roy S.W."/>
            <person name="Marshall W.F."/>
            <person name="Sood P."/>
        </authorList>
    </citation>
    <scope>NUCLEOTIDE SEQUENCE [LARGE SCALE GENOMIC DNA]</scope>
    <source>
        <strain evidence="3">WM001</strain>
    </source>
</reference>
<dbReference type="InterPro" id="IPR050365">
    <property type="entry name" value="TIM50"/>
</dbReference>
<gene>
    <name evidence="3" type="ORF">SteCoe_29199</name>
</gene>
<keyword evidence="1" id="KW-0653">Protein transport</keyword>
<name>A0A1R2B6F3_9CILI</name>
<keyword evidence="1" id="KW-0811">Translocation</keyword>
<organism evidence="3 4">
    <name type="scientific">Stentor coeruleus</name>
    <dbReference type="NCBI Taxonomy" id="5963"/>
    <lineage>
        <taxon>Eukaryota</taxon>
        <taxon>Sar</taxon>
        <taxon>Alveolata</taxon>
        <taxon>Ciliophora</taxon>
        <taxon>Postciliodesmatophora</taxon>
        <taxon>Heterotrichea</taxon>
        <taxon>Heterotrichida</taxon>
        <taxon>Stentoridae</taxon>
        <taxon>Stentor</taxon>
    </lineage>
</organism>
<evidence type="ECO:0000313" key="4">
    <source>
        <dbReference type="Proteomes" id="UP000187209"/>
    </source>
</evidence>
<dbReference type="InterPro" id="IPR023214">
    <property type="entry name" value="HAD_sf"/>
</dbReference>
<dbReference type="GO" id="GO:0015031">
    <property type="term" value="P:protein transport"/>
    <property type="evidence" value="ECO:0007669"/>
    <property type="project" value="UniProtKB-KW"/>
</dbReference>
<evidence type="ECO:0000256" key="1">
    <source>
        <dbReference type="RuleBase" id="RU365079"/>
    </source>
</evidence>
<comment type="subunit">
    <text evidence="1">Component of the TIM23 complex.</text>
</comment>
<dbReference type="Gene3D" id="3.40.50.1000">
    <property type="entry name" value="HAD superfamily/HAD-like"/>
    <property type="match status" value="1"/>
</dbReference>
<dbReference type="SUPFAM" id="SSF56784">
    <property type="entry name" value="HAD-like"/>
    <property type="match status" value="1"/>
</dbReference>
<dbReference type="AlphaFoldDB" id="A0A1R2B6F3"/>
<protein>
    <recommendedName>
        <fullName evidence="1">Mitochondrial import inner membrane translocase subunit TIM50</fullName>
    </recommendedName>
</protein>
<dbReference type="Pfam" id="PF03031">
    <property type="entry name" value="NIF"/>
    <property type="match status" value="1"/>
</dbReference>
<keyword evidence="1" id="KW-0813">Transport</keyword>
<feature type="domain" description="FCP1 homology" evidence="2">
    <location>
        <begin position="196"/>
        <end position="332"/>
    </location>
</feature>
<keyword evidence="1" id="KW-0809">Transit peptide</keyword>
<dbReference type="InterPro" id="IPR004274">
    <property type="entry name" value="FCP1_dom"/>
</dbReference>
<evidence type="ECO:0000313" key="3">
    <source>
        <dbReference type="EMBL" id="OMJ72384.1"/>
    </source>
</evidence>